<organism evidence="2 3">
    <name type="scientific">Natronococcus pandeyae</name>
    <dbReference type="NCBI Taxonomy" id="2055836"/>
    <lineage>
        <taxon>Archaea</taxon>
        <taxon>Methanobacteriati</taxon>
        <taxon>Methanobacteriota</taxon>
        <taxon>Stenosarchaea group</taxon>
        <taxon>Halobacteria</taxon>
        <taxon>Halobacteriales</taxon>
        <taxon>Natrialbaceae</taxon>
        <taxon>Natronococcus</taxon>
    </lineage>
</organism>
<protein>
    <submittedName>
        <fullName evidence="2">Uncharacterized protein</fullName>
    </submittedName>
</protein>
<accession>A0A8J8Q1H3</accession>
<sequence>MTVGFAVRWTPAEGRARKIVFDPRPAKNRWRRTEFELHESQWRQVGAERVDTVALTSESGHGDNACSDGGASDE</sequence>
<feature type="region of interest" description="Disordered" evidence="1">
    <location>
        <begin position="55"/>
        <end position="74"/>
    </location>
</feature>
<proteinExistence type="predicted"/>
<evidence type="ECO:0000313" key="3">
    <source>
        <dbReference type="Proteomes" id="UP000766904"/>
    </source>
</evidence>
<evidence type="ECO:0000256" key="1">
    <source>
        <dbReference type="SAM" id="MobiDB-lite"/>
    </source>
</evidence>
<reference evidence="2" key="1">
    <citation type="submission" date="2017-11" db="EMBL/GenBank/DDBJ databases">
        <authorList>
            <person name="Kajale S.C."/>
            <person name="Sharma A."/>
        </authorList>
    </citation>
    <scope>NUCLEOTIDE SEQUENCE</scope>
    <source>
        <strain evidence="2">LS1_42</strain>
    </source>
</reference>
<name>A0A8J8Q1H3_9EURY</name>
<dbReference type="EMBL" id="PHNJ01000011">
    <property type="protein sequence ID" value="TYL37242.1"/>
    <property type="molecule type" value="Genomic_DNA"/>
</dbReference>
<comment type="caution">
    <text evidence="2">The sequence shown here is derived from an EMBL/GenBank/DDBJ whole genome shotgun (WGS) entry which is preliminary data.</text>
</comment>
<dbReference type="Proteomes" id="UP000766904">
    <property type="component" value="Unassembled WGS sequence"/>
</dbReference>
<keyword evidence="3" id="KW-1185">Reference proteome</keyword>
<dbReference type="AlphaFoldDB" id="A0A8J8Q1H3"/>
<gene>
    <name evidence="2" type="ORF">CV102_18180</name>
</gene>
<evidence type="ECO:0000313" key="2">
    <source>
        <dbReference type="EMBL" id="TYL37242.1"/>
    </source>
</evidence>